<dbReference type="PROSITE" id="PS50835">
    <property type="entry name" value="IG_LIKE"/>
    <property type="match status" value="2"/>
</dbReference>
<dbReference type="EMBL" id="CAXKWB010037362">
    <property type="protein sequence ID" value="CAL4149715.1"/>
    <property type="molecule type" value="Genomic_DNA"/>
</dbReference>
<dbReference type="SUPFAM" id="SSF48726">
    <property type="entry name" value="Immunoglobulin"/>
    <property type="match status" value="3"/>
</dbReference>
<dbReference type="InterPro" id="IPR036179">
    <property type="entry name" value="Ig-like_dom_sf"/>
</dbReference>
<feature type="domain" description="Ig-like" evidence="2">
    <location>
        <begin position="174"/>
        <end position="250"/>
    </location>
</feature>
<protein>
    <recommendedName>
        <fullName evidence="2">Ig-like domain-containing protein</fullName>
    </recommendedName>
</protein>
<reference evidence="3 4" key="1">
    <citation type="submission" date="2024-05" db="EMBL/GenBank/DDBJ databases">
        <authorList>
            <person name="Wallberg A."/>
        </authorList>
    </citation>
    <scope>NUCLEOTIDE SEQUENCE [LARGE SCALE GENOMIC DNA]</scope>
</reference>
<feature type="domain" description="Ig-like" evidence="2">
    <location>
        <begin position="70"/>
        <end position="168"/>
    </location>
</feature>
<dbReference type="InterPro" id="IPR013162">
    <property type="entry name" value="CD80_C2-set"/>
</dbReference>
<dbReference type="PANTHER" id="PTHR23278:SF19">
    <property type="entry name" value="OBSCURIN"/>
    <property type="match status" value="1"/>
</dbReference>
<organism evidence="3 4">
    <name type="scientific">Meganyctiphanes norvegica</name>
    <name type="common">Northern krill</name>
    <name type="synonym">Thysanopoda norvegica</name>
    <dbReference type="NCBI Taxonomy" id="48144"/>
    <lineage>
        <taxon>Eukaryota</taxon>
        <taxon>Metazoa</taxon>
        <taxon>Ecdysozoa</taxon>
        <taxon>Arthropoda</taxon>
        <taxon>Crustacea</taxon>
        <taxon>Multicrustacea</taxon>
        <taxon>Malacostraca</taxon>
        <taxon>Eumalacostraca</taxon>
        <taxon>Eucarida</taxon>
        <taxon>Euphausiacea</taxon>
        <taxon>Euphausiidae</taxon>
        <taxon>Meganyctiphanes</taxon>
    </lineage>
</organism>
<name>A0AAV2RZD9_MEGNR</name>
<dbReference type="Pfam" id="PF08205">
    <property type="entry name" value="C2-set_2"/>
    <property type="match status" value="1"/>
</dbReference>
<keyword evidence="4" id="KW-1185">Reference proteome</keyword>
<evidence type="ECO:0000256" key="1">
    <source>
        <dbReference type="ARBA" id="ARBA00023157"/>
    </source>
</evidence>
<dbReference type="InterPro" id="IPR013783">
    <property type="entry name" value="Ig-like_fold"/>
</dbReference>
<evidence type="ECO:0000313" key="3">
    <source>
        <dbReference type="EMBL" id="CAL4149715.1"/>
    </source>
</evidence>
<feature type="non-terminal residue" evidence="3">
    <location>
        <position position="250"/>
    </location>
</feature>
<feature type="non-terminal residue" evidence="3">
    <location>
        <position position="1"/>
    </location>
</feature>
<evidence type="ECO:0000259" key="2">
    <source>
        <dbReference type="PROSITE" id="PS50835"/>
    </source>
</evidence>
<dbReference type="InterPro" id="IPR007110">
    <property type="entry name" value="Ig-like_dom"/>
</dbReference>
<proteinExistence type="predicted"/>
<dbReference type="Gene3D" id="2.60.40.10">
    <property type="entry name" value="Immunoglobulins"/>
    <property type="match status" value="3"/>
</dbReference>
<comment type="caution">
    <text evidence="3">The sequence shown here is derived from an EMBL/GenBank/DDBJ whole genome shotgun (WGS) entry which is preliminary data.</text>
</comment>
<dbReference type="AlphaFoldDB" id="A0AAV2RZD9"/>
<sequence length="250" mass="27171">DARSGPFSTAQHWSAPELGSRAHFDVGRSPSGLVIEAVEFQDDGDYRCRVDFRASPTRNLRVRLHVIVPPGKVVISGRGGQELNGVIGPYPVDQPLEITCTTTGGIPRPQVSWWHDGSLLDDASEVSVGDVTRNTLQLPRLSRHHLHQVFTCQASNSNLTQPLATAVTLDLSIPPVEVTILGSNEALSVGASYSMVCEARGSRPPATITWWNNGKMLTTTKDEVVMDNSVSRSTLRIQPNRHDNGAMLVC</sequence>
<gene>
    <name evidence="3" type="ORF">MNOR_LOCUS30492</name>
</gene>
<dbReference type="Pfam" id="PF13927">
    <property type="entry name" value="Ig_3"/>
    <property type="match status" value="1"/>
</dbReference>
<keyword evidence="1" id="KW-1015">Disulfide bond</keyword>
<evidence type="ECO:0000313" key="4">
    <source>
        <dbReference type="Proteomes" id="UP001497623"/>
    </source>
</evidence>
<dbReference type="Proteomes" id="UP001497623">
    <property type="component" value="Unassembled WGS sequence"/>
</dbReference>
<dbReference type="CDD" id="cd00096">
    <property type="entry name" value="Ig"/>
    <property type="match status" value="1"/>
</dbReference>
<accession>A0AAV2RZD9</accession>
<dbReference type="PANTHER" id="PTHR23278">
    <property type="entry name" value="SIDESTEP PROTEIN"/>
    <property type="match status" value="1"/>
</dbReference>